<keyword evidence="2" id="KW-1185">Reference proteome</keyword>
<organism evidence="1 2">
    <name type="scientific">Portunus trituberculatus</name>
    <name type="common">Swimming crab</name>
    <name type="synonym">Neptunus trituberculatus</name>
    <dbReference type="NCBI Taxonomy" id="210409"/>
    <lineage>
        <taxon>Eukaryota</taxon>
        <taxon>Metazoa</taxon>
        <taxon>Ecdysozoa</taxon>
        <taxon>Arthropoda</taxon>
        <taxon>Crustacea</taxon>
        <taxon>Multicrustacea</taxon>
        <taxon>Malacostraca</taxon>
        <taxon>Eumalacostraca</taxon>
        <taxon>Eucarida</taxon>
        <taxon>Decapoda</taxon>
        <taxon>Pleocyemata</taxon>
        <taxon>Brachyura</taxon>
        <taxon>Eubrachyura</taxon>
        <taxon>Portunoidea</taxon>
        <taxon>Portunidae</taxon>
        <taxon>Portuninae</taxon>
        <taxon>Portunus</taxon>
    </lineage>
</organism>
<accession>A0A5B7DGT0</accession>
<proteinExistence type="predicted"/>
<protein>
    <submittedName>
        <fullName evidence="1">Uncharacterized protein</fullName>
    </submittedName>
</protein>
<sequence>MCLSIKGVNIVPSYNITSPRLTPSVQGCIFT</sequence>
<dbReference type="AlphaFoldDB" id="A0A5B7DGT0"/>
<evidence type="ECO:0000313" key="1">
    <source>
        <dbReference type="EMBL" id="MPC20387.1"/>
    </source>
</evidence>
<name>A0A5B7DGT0_PORTR</name>
<evidence type="ECO:0000313" key="2">
    <source>
        <dbReference type="Proteomes" id="UP000324222"/>
    </source>
</evidence>
<dbReference type="Proteomes" id="UP000324222">
    <property type="component" value="Unassembled WGS sequence"/>
</dbReference>
<dbReference type="EMBL" id="VSRR010000867">
    <property type="protein sequence ID" value="MPC20387.1"/>
    <property type="molecule type" value="Genomic_DNA"/>
</dbReference>
<reference evidence="1 2" key="1">
    <citation type="submission" date="2019-05" db="EMBL/GenBank/DDBJ databases">
        <title>Another draft genome of Portunus trituberculatus and its Hox gene families provides insights of decapod evolution.</title>
        <authorList>
            <person name="Jeong J.-H."/>
            <person name="Song I."/>
            <person name="Kim S."/>
            <person name="Choi T."/>
            <person name="Kim D."/>
            <person name="Ryu S."/>
            <person name="Kim W."/>
        </authorList>
    </citation>
    <scope>NUCLEOTIDE SEQUENCE [LARGE SCALE GENOMIC DNA]</scope>
    <source>
        <tissue evidence="1">Muscle</tissue>
    </source>
</reference>
<comment type="caution">
    <text evidence="1">The sequence shown here is derived from an EMBL/GenBank/DDBJ whole genome shotgun (WGS) entry which is preliminary data.</text>
</comment>
<gene>
    <name evidence="1" type="ORF">E2C01_013329</name>
</gene>